<evidence type="ECO:0000313" key="5">
    <source>
        <dbReference type="EMBL" id="AGA68186.1"/>
    </source>
</evidence>
<evidence type="ECO:0000259" key="4">
    <source>
        <dbReference type="Pfam" id="PF02254"/>
    </source>
</evidence>
<dbReference type="GO" id="GO:0016616">
    <property type="term" value="F:oxidoreductase activity, acting on the CH-OH group of donors, NAD or NADP as acceptor"/>
    <property type="evidence" value="ECO:0007669"/>
    <property type="project" value="InterPro"/>
</dbReference>
<dbReference type="GO" id="GO:0016628">
    <property type="term" value="F:oxidoreductase activity, acting on the CH-CH group of donors, NAD or NADP as acceptor"/>
    <property type="evidence" value="ECO:0007669"/>
    <property type="project" value="InterPro"/>
</dbReference>
<dbReference type="InterPro" id="IPR014026">
    <property type="entry name" value="UDP-Glc/GDP-Man_DH_dimer"/>
</dbReference>
<dbReference type="PIRSF" id="PIRSF500136">
    <property type="entry name" value="UDP_ManNAc_DH"/>
    <property type="match status" value="1"/>
</dbReference>
<evidence type="ECO:0000256" key="1">
    <source>
        <dbReference type="ARBA" id="ARBA00006601"/>
    </source>
</evidence>
<dbReference type="InterPro" id="IPR036291">
    <property type="entry name" value="NAD(P)-bd_dom_sf"/>
</dbReference>
<dbReference type="InterPro" id="IPR017476">
    <property type="entry name" value="UDP-Glc/GDP-Man"/>
</dbReference>
<dbReference type="STRING" id="871963.Desdi_0657"/>
<dbReference type="KEGG" id="ddl:Desdi_0657"/>
<feature type="domain" description="UDP-glucose/GDP-mannose dehydrogenase dimerisation" evidence="3">
    <location>
        <begin position="171"/>
        <end position="242"/>
    </location>
</feature>
<dbReference type="SUPFAM" id="SSF51735">
    <property type="entry name" value="NAD(P)-binding Rossmann-fold domains"/>
    <property type="match status" value="1"/>
</dbReference>
<dbReference type="InterPro" id="IPR008927">
    <property type="entry name" value="6-PGluconate_DH-like_C_sf"/>
</dbReference>
<sequence length="346" mass="38457">MKIAVVGLGNIGFNLFTYLNKKFPNSVIGVDVNESRVNELRNQGHRVTTDYRALTSIDTWLLAPSTGDQAENIFAALKEMIICPGALISIESTLPPGTMELVHKYLEGKGYKCGKDVYLIHVPHRVMFGVDETVCDTPRVMGAFTQACLNKGSQFYGPLVPQLVEVQDVRIAELSKVVENVKRYLDVAFAQELYRYCVDNELDFAELRKAVNSKSNVELLGTDWGIGGECLPKDMRFLRKVCPSPLLEGAAKADQEYRDRILQQVGSDQIVLIKGLSYKTGVKDLKHSRGVELVRALEAASNIVWVQDPLFTPEELEAAGFKTDAKNDEATTRDCIVLERGKALNK</sequence>
<evidence type="ECO:0000256" key="2">
    <source>
        <dbReference type="PIRNR" id="PIRNR000124"/>
    </source>
</evidence>
<protein>
    <submittedName>
        <fullName evidence="5">UDP-N-acetyl-D-mannosaminuronate dehydrogenase</fullName>
    </submittedName>
</protein>
<dbReference type="GO" id="GO:0000271">
    <property type="term" value="P:polysaccharide biosynthetic process"/>
    <property type="evidence" value="ECO:0007669"/>
    <property type="project" value="InterPro"/>
</dbReference>
<name>L0F6B1_DESDL</name>
<dbReference type="PANTHER" id="PTHR43491:SF2">
    <property type="entry name" value="UDP-N-ACETYL-D-MANNOSAMINE DEHYDROGENASE"/>
    <property type="match status" value="1"/>
</dbReference>
<dbReference type="InterPro" id="IPR028359">
    <property type="entry name" value="UDP_ManNAc/GlcNAc_DH"/>
</dbReference>
<feature type="domain" description="RCK N-terminal" evidence="4">
    <location>
        <begin position="3"/>
        <end position="47"/>
    </location>
</feature>
<dbReference type="RefSeq" id="WP_015261188.1">
    <property type="nucleotide sequence ID" value="NC_019903.1"/>
</dbReference>
<dbReference type="Gene3D" id="3.40.50.720">
    <property type="entry name" value="NAD(P)-binding Rossmann-like Domain"/>
    <property type="match status" value="3"/>
</dbReference>
<reference evidence="6" key="1">
    <citation type="submission" date="2012-02" db="EMBL/GenBank/DDBJ databases">
        <title>Complete sequence of Desulfitobacterium dichloroeliminans LMG P-21439.</title>
        <authorList>
            <person name="Lucas S."/>
            <person name="Han J."/>
            <person name="Lapidus A."/>
            <person name="Cheng J.-F."/>
            <person name="Goodwin L."/>
            <person name="Pitluck S."/>
            <person name="Peters L."/>
            <person name="Ovchinnikova G."/>
            <person name="Teshima H."/>
            <person name="Detter J.C."/>
            <person name="Han C."/>
            <person name="Tapia R."/>
            <person name="Land M."/>
            <person name="Hauser L."/>
            <person name="Kyrpides N."/>
            <person name="Ivanova N."/>
            <person name="Pagani I."/>
            <person name="Kruse T."/>
            <person name="de Vos W.M."/>
            <person name="Boon N."/>
            <person name="Smidt H."/>
            <person name="Woyke T."/>
        </authorList>
    </citation>
    <scope>NUCLEOTIDE SEQUENCE [LARGE SCALE GENOMIC DNA]</scope>
    <source>
        <strain evidence="6">LMG P-21439 / DCA1</strain>
    </source>
</reference>
<dbReference type="EMBL" id="CP003344">
    <property type="protein sequence ID" value="AGA68186.1"/>
    <property type="molecule type" value="Genomic_DNA"/>
</dbReference>
<dbReference type="Pfam" id="PF02254">
    <property type="entry name" value="TrkA_N"/>
    <property type="match status" value="1"/>
</dbReference>
<dbReference type="GO" id="GO:0051287">
    <property type="term" value="F:NAD binding"/>
    <property type="evidence" value="ECO:0007669"/>
    <property type="project" value="InterPro"/>
</dbReference>
<dbReference type="OrthoDB" id="9803238at2"/>
<keyword evidence="6" id="KW-1185">Reference proteome</keyword>
<evidence type="ECO:0000259" key="3">
    <source>
        <dbReference type="Pfam" id="PF00984"/>
    </source>
</evidence>
<accession>L0F6B1</accession>
<dbReference type="SUPFAM" id="SSF52413">
    <property type="entry name" value="UDP-glucose/GDP-mannose dehydrogenase C-terminal domain"/>
    <property type="match status" value="1"/>
</dbReference>
<dbReference type="InterPro" id="IPR003148">
    <property type="entry name" value="RCK_N"/>
</dbReference>
<dbReference type="Pfam" id="PF00984">
    <property type="entry name" value="UDPG_MGDP_dh"/>
    <property type="match status" value="1"/>
</dbReference>
<gene>
    <name evidence="5" type="ordered locus">Desdi_0657</name>
</gene>
<dbReference type="PIRSF" id="PIRSF000124">
    <property type="entry name" value="UDPglc_GDPman_dh"/>
    <property type="match status" value="1"/>
</dbReference>
<dbReference type="GO" id="GO:0006813">
    <property type="term" value="P:potassium ion transport"/>
    <property type="evidence" value="ECO:0007669"/>
    <property type="project" value="InterPro"/>
</dbReference>
<comment type="similarity">
    <text evidence="1 2">Belongs to the UDP-glucose/GDP-mannose dehydrogenase family.</text>
</comment>
<dbReference type="AlphaFoldDB" id="L0F6B1"/>
<dbReference type="InterPro" id="IPR036220">
    <property type="entry name" value="UDP-Glc/GDP-Man_DH_C_sf"/>
</dbReference>
<dbReference type="Proteomes" id="UP000010797">
    <property type="component" value="Chromosome"/>
</dbReference>
<dbReference type="SUPFAM" id="SSF48179">
    <property type="entry name" value="6-phosphogluconate dehydrogenase C-terminal domain-like"/>
    <property type="match status" value="1"/>
</dbReference>
<proteinExistence type="inferred from homology"/>
<dbReference type="PANTHER" id="PTHR43491">
    <property type="entry name" value="UDP-N-ACETYL-D-MANNOSAMINE DEHYDROGENASE"/>
    <property type="match status" value="1"/>
</dbReference>
<organism evidence="5 6">
    <name type="scientific">Desulfitobacterium dichloroeliminans (strain LMG P-21439 / DCA1)</name>
    <dbReference type="NCBI Taxonomy" id="871963"/>
    <lineage>
        <taxon>Bacteria</taxon>
        <taxon>Bacillati</taxon>
        <taxon>Bacillota</taxon>
        <taxon>Clostridia</taxon>
        <taxon>Eubacteriales</taxon>
        <taxon>Desulfitobacteriaceae</taxon>
        <taxon>Desulfitobacterium</taxon>
    </lineage>
</organism>
<dbReference type="eggNOG" id="COG0677">
    <property type="taxonomic scope" value="Bacteria"/>
</dbReference>
<dbReference type="HOGENOM" id="CLU_023810_3_2_9"/>
<evidence type="ECO:0000313" key="6">
    <source>
        <dbReference type="Proteomes" id="UP000010797"/>
    </source>
</evidence>